<proteinExistence type="predicted"/>
<sequence>EVFAGRPLVGTASVVVEARASTKRTGSNSKSFTTMIATKSAAAATQSADLTTDLDDFDDGSGGT</sequence>
<name>A0A183IA00_9BILA</name>
<reference evidence="1 2" key="2">
    <citation type="submission" date="2018-11" db="EMBL/GenBank/DDBJ databases">
        <authorList>
            <consortium name="Pathogen Informatics"/>
        </authorList>
    </citation>
    <scope>NUCLEOTIDE SEQUENCE [LARGE SCALE GENOMIC DNA]</scope>
</reference>
<evidence type="ECO:0000313" key="1">
    <source>
        <dbReference type="EMBL" id="VDO83591.1"/>
    </source>
</evidence>
<organism evidence="3">
    <name type="scientific">Soboliphyme baturini</name>
    <dbReference type="NCBI Taxonomy" id="241478"/>
    <lineage>
        <taxon>Eukaryota</taxon>
        <taxon>Metazoa</taxon>
        <taxon>Ecdysozoa</taxon>
        <taxon>Nematoda</taxon>
        <taxon>Enoplea</taxon>
        <taxon>Dorylaimia</taxon>
        <taxon>Dioctophymatida</taxon>
        <taxon>Dioctophymatoidea</taxon>
        <taxon>Soboliphymatidae</taxon>
        <taxon>Soboliphyme</taxon>
    </lineage>
</organism>
<accession>A0A183IA00</accession>
<dbReference type="EMBL" id="UZAM01001133">
    <property type="protein sequence ID" value="VDO83591.1"/>
    <property type="molecule type" value="Genomic_DNA"/>
</dbReference>
<dbReference type="Proteomes" id="UP000270296">
    <property type="component" value="Unassembled WGS sequence"/>
</dbReference>
<gene>
    <name evidence="1" type="ORF">SBAD_LOCUS444</name>
</gene>
<protein>
    <submittedName>
        <fullName evidence="3">Single-stranded DNA-binding protein</fullName>
    </submittedName>
</protein>
<evidence type="ECO:0000313" key="2">
    <source>
        <dbReference type="Proteomes" id="UP000270296"/>
    </source>
</evidence>
<evidence type="ECO:0000313" key="3">
    <source>
        <dbReference type="WBParaSite" id="SBAD_0000046501-mRNA-1"/>
    </source>
</evidence>
<reference evidence="3" key="1">
    <citation type="submission" date="2016-06" db="UniProtKB">
        <authorList>
            <consortium name="WormBaseParasite"/>
        </authorList>
    </citation>
    <scope>IDENTIFICATION</scope>
</reference>
<dbReference type="WBParaSite" id="SBAD_0000046501-mRNA-1">
    <property type="protein sequence ID" value="SBAD_0000046501-mRNA-1"/>
    <property type="gene ID" value="SBAD_0000046501"/>
</dbReference>
<dbReference type="AlphaFoldDB" id="A0A183IA00"/>
<keyword evidence="2" id="KW-1185">Reference proteome</keyword>